<feature type="compositionally biased region" description="Basic and acidic residues" evidence="1">
    <location>
        <begin position="1"/>
        <end position="13"/>
    </location>
</feature>
<dbReference type="AlphaFoldDB" id="A0A2N5W8L8"/>
<name>A0A2N5W8L8_9BASI</name>
<accession>A0A2N5W8L8</accession>
<dbReference type="EMBL" id="PGCI01000040">
    <property type="protein sequence ID" value="PLW46374.1"/>
    <property type="molecule type" value="Genomic_DNA"/>
</dbReference>
<proteinExistence type="predicted"/>
<feature type="compositionally biased region" description="Low complexity" evidence="1">
    <location>
        <begin position="46"/>
        <end position="60"/>
    </location>
</feature>
<keyword evidence="4" id="KW-1185">Reference proteome</keyword>
<reference evidence="4 5" key="1">
    <citation type="submission" date="2017-11" db="EMBL/GenBank/DDBJ databases">
        <title>De novo assembly and phasing of dikaryotic genomes from two isolates of Puccinia coronata f. sp. avenae, the causal agent of oat crown rust.</title>
        <authorList>
            <person name="Miller M.E."/>
            <person name="Zhang Y."/>
            <person name="Omidvar V."/>
            <person name="Sperschneider J."/>
            <person name="Schwessinger B."/>
            <person name="Raley C."/>
            <person name="Palmer J.M."/>
            <person name="Garnica D."/>
            <person name="Upadhyaya N."/>
            <person name="Rathjen J."/>
            <person name="Taylor J.M."/>
            <person name="Park R.F."/>
            <person name="Dodds P.N."/>
            <person name="Hirsch C.D."/>
            <person name="Kianian S.F."/>
            <person name="Figueroa M."/>
        </authorList>
    </citation>
    <scope>NUCLEOTIDE SEQUENCE [LARGE SCALE GENOMIC DNA]</scope>
    <source>
        <strain evidence="3">12NC29</strain>
        <strain evidence="2">12SD80</strain>
    </source>
</reference>
<sequence>MAKQSSVEDHEGQNPDQNNQTSNSHNPERAGDQTGATGRTERRAATGEMATAGTTAPTARENSKTPDDQADKEDDPLDMIELLRAGSKKSPS</sequence>
<dbReference type="EMBL" id="PGCJ01000002">
    <property type="protein sequence ID" value="PLW58591.1"/>
    <property type="molecule type" value="Genomic_DNA"/>
</dbReference>
<dbReference type="Proteomes" id="UP000235388">
    <property type="component" value="Unassembled WGS sequence"/>
</dbReference>
<evidence type="ECO:0000256" key="1">
    <source>
        <dbReference type="SAM" id="MobiDB-lite"/>
    </source>
</evidence>
<evidence type="ECO:0000313" key="2">
    <source>
        <dbReference type="EMBL" id="PLW46374.1"/>
    </source>
</evidence>
<feature type="region of interest" description="Disordered" evidence="1">
    <location>
        <begin position="1"/>
        <end position="92"/>
    </location>
</feature>
<comment type="caution">
    <text evidence="3">The sequence shown here is derived from an EMBL/GenBank/DDBJ whole genome shotgun (WGS) entry which is preliminary data.</text>
</comment>
<dbReference type="Proteomes" id="UP000235392">
    <property type="component" value="Unassembled WGS sequence"/>
</dbReference>
<evidence type="ECO:0000313" key="5">
    <source>
        <dbReference type="Proteomes" id="UP000235392"/>
    </source>
</evidence>
<feature type="compositionally biased region" description="Polar residues" evidence="1">
    <location>
        <begin position="14"/>
        <end position="25"/>
    </location>
</feature>
<protein>
    <submittedName>
        <fullName evidence="3">Uncharacterized protein</fullName>
    </submittedName>
</protein>
<gene>
    <name evidence="3" type="ORF">PCANC_00096</name>
    <name evidence="2" type="ORF">PCASD_05460</name>
</gene>
<evidence type="ECO:0000313" key="3">
    <source>
        <dbReference type="EMBL" id="PLW58591.1"/>
    </source>
</evidence>
<organism evidence="3 4">
    <name type="scientific">Puccinia coronata f. sp. avenae</name>
    <dbReference type="NCBI Taxonomy" id="200324"/>
    <lineage>
        <taxon>Eukaryota</taxon>
        <taxon>Fungi</taxon>
        <taxon>Dikarya</taxon>
        <taxon>Basidiomycota</taxon>
        <taxon>Pucciniomycotina</taxon>
        <taxon>Pucciniomycetes</taxon>
        <taxon>Pucciniales</taxon>
        <taxon>Pucciniaceae</taxon>
        <taxon>Puccinia</taxon>
    </lineage>
</organism>
<evidence type="ECO:0000313" key="4">
    <source>
        <dbReference type="Proteomes" id="UP000235388"/>
    </source>
</evidence>